<dbReference type="EMBL" id="QUSW01000001">
    <property type="protein sequence ID" value="RQP25517.1"/>
    <property type="molecule type" value="Genomic_DNA"/>
</dbReference>
<accession>A0A3N7HT81</accession>
<organism evidence="5 6">
    <name type="scientific">Piscinibacter terrae</name>
    <dbReference type="NCBI Taxonomy" id="2496871"/>
    <lineage>
        <taxon>Bacteria</taxon>
        <taxon>Pseudomonadati</taxon>
        <taxon>Pseudomonadota</taxon>
        <taxon>Betaproteobacteria</taxon>
        <taxon>Burkholderiales</taxon>
        <taxon>Sphaerotilaceae</taxon>
        <taxon>Piscinibacter</taxon>
    </lineage>
</organism>
<comment type="similarity">
    <text evidence="1">Belongs to the SMP-30/CGR1 family.</text>
</comment>
<dbReference type="GO" id="GO:0004341">
    <property type="term" value="F:gluconolactonase activity"/>
    <property type="evidence" value="ECO:0007669"/>
    <property type="project" value="TreeGrafter"/>
</dbReference>
<evidence type="ECO:0000256" key="1">
    <source>
        <dbReference type="ARBA" id="ARBA00008853"/>
    </source>
</evidence>
<evidence type="ECO:0000256" key="2">
    <source>
        <dbReference type="PIRSR" id="PIRSR605511-1"/>
    </source>
</evidence>
<dbReference type="Gene3D" id="2.120.10.30">
    <property type="entry name" value="TolB, C-terminal domain"/>
    <property type="match status" value="1"/>
</dbReference>
<dbReference type="InterPro" id="IPR005511">
    <property type="entry name" value="SMP-30"/>
</dbReference>
<dbReference type="InterPro" id="IPR013658">
    <property type="entry name" value="SGL"/>
</dbReference>
<evidence type="ECO:0000256" key="3">
    <source>
        <dbReference type="PIRSR" id="PIRSR605511-2"/>
    </source>
</evidence>
<dbReference type="SUPFAM" id="SSF63829">
    <property type="entry name" value="Calcium-dependent phosphotriesterase"/>
    <property type="match status" value="1"/>
</dbReference>
<name>A0A3N7HT81_9BURK</name>
<keyword evidence="3" id="KW-0862">Zinc</keyword>
<dbReference type="InterPro" id="IPR011042">
    <property type="entry name" value="6-blade_b-propeller_TolB-like"/>
</dbReference>
<keyword evidence="6" id="KW-1185">Reference proteome</keyword>
<feature type="active site" description="Proton donor/acceptor" evidence="2">
    <location>
        <position position="217"/>
    </location>
</feature>
<dbReference type="GO" id="GO:0005509">
    <property type="term" value="F:calcium ion binding"/>
    <property type="evidence" value="ECO:0007669"/>
    <property type="project" value="TreeGrafter"/>
</dbReference>
<comment type="cofactor">
    <cofactor evidence="3">
        <name>Zn(2+)</name>
        <dbReference type="ChEBI" id="CHEBI:29105"/>
    </cofactor>
    <text evidence="3">Binds 1 divalent metal cation per subunit.</text>
</comment>
<feature type="binding site" evidence="3">
    <location>
        <position position="217"/>
    </location>
    <ligand>
        <name>a divalent metal cation</name>
        <dbReference type="ChEBI" id="CHEBI:60240"/>
    </ligand>
</feature>
<feature type="binding site" evidence="3">
    <location>
        <position position="117"/>
    </location>
    <ligand>
        <name>substrate</name>
    </ligand>
</feature>
<dbReference type="Pfam" id="PF08450">
    <property type="entry name" value="SGL"/>
    <property type="match status" value="1"/>
</dbReference>
<dbReference type="RefSeq" id="WP_124538168.1">
    <property type="nucleotide sequence ID" value="NZ_QUSW01000001.1"/>
</dbReference>
<evidence type="ECO:0000313" key="5">
    <source>
        <dbReference type="EMBL" id="RQP25517.1"/>
    </source>
</evidence>
<keyword evidence="3" id="KW-0479">Metal-binding</keyword>
<feature type="domain" description="SMP-30/Gluconolactonase/LRE-like region" evidence="4">
    <location>
        <begin position="29"/>
        <end position="277"/>
    </location>
</feature>
<dbReference type="PANTHER" id="PTHR10907">
    <property type="entry name" value="REGUCALCIN"/>
    <property type="match status" value="1"/>
</dbReference>
<comment type="caution">
    <text evidence="5">The sequence shown here is derived from an EMBL/GenBank/DDBJ whole genome shotgun (WGS) entry which is preliminary data.</text>
</comment>
<protein>
    <submittedName>
        <fullName evidence="5">SMP-30/gluconolactonase/LRE family protein</fullName>
    </submittedName>
</protein>
<evidence type="ECO:0000313" key="6">
    <source>
        <dbReference type="Proteomes" id="UP000267464"/>
    </source>
</evidence>
<gene>
    <name evidence="5" type="ORF">DZC73_00055</name>
</gene>
<dbReference type="AlphaFoldDB" id="A0A3N7HT81"/>
<sequence>MNSSHSTPTTFASPVTGTPEVLWPAQALLGEGLCWSPSTRSIWWVDIFGKKLMNLALHSGERREWMFDDMVSAVAERANGRGLIVSMQRGIAFFDPSTARLDMLHAPEPQLPGNRFNDGKCDAQGRYWSGTMDMACTAETGSVYRVTADGSTTHIDCAWAAHFPVVNGPTWSIDGRRIWVNDTARNFMHTGDFDPATGSITNMRVFMRLPKGQGYPDGMTTDAAGRLWVAHWSGACVTCHAPDDGRELARIELPTSNITNVAFGGADMTTLFITSASAELSDEQASAQPLKGSLFMVKTDAVGIPAHRFAG</sequence>
<dbReference type="GO" id="GO:0019853">
    <property type="term" value="P:L-ascorbic acid biosynthetic process"/>
    <property type="evidence" value="ECO:0007669"/>
    <property type="project" value="TreeGrafter"/>
</dbReference>
<dbReference type="Proteomes" id="UP000267464">
    <property type="component" value="Unassembled WGS sequence"/>
</dbReference>
<reference evidence="5 6" key="1">
    <citation type="submission" date="2018-08" db="EMBL/GenBank/DDBJ databases">
        <authorList>
            <person name="Khan S.A."/>
            <person name="Jeon C.O."/>
            <person name="Chun B.H."/>
            <person name="Jeong S.E."/>
        </authorList>
    </citation>
    <scope>NUCLEOTIDE SEQUENCE [LARGE SCALE GENOMIC DNA]</scope>
    <source>
        <strain evidence="5 6">S-16</strain>
    </source>
</reference>
<evidence type="ECO:0000259" key="4">
    <source>
        <dbReference type="Pfam" id="PF08450"/>
    </source>
</evidence>
<reference evidence="5 6" key="2">
    <citation type="submission" date="2018-12" db="EMBL/GenBank/DDBJ databases">
        <title>Rhizobacter gummiphilus sp. nov., a rubber-degrading bacterium isolated from the soil of a botanical garden in Japan.</title>
        <authorList>
            <person name="Shunsuke S.S."/>
        </authorList>
    </citation>
    <scope>NUCLEOTIDE SEQUENCE [LARGE SCALE GENOMIC DNA]</scope>
    <source>
        <strain evidence="5 6">S-16</strain>
    </source>
</reference>
<dbReference type="PANTHER" id="PTHR10907:SF47">
    <property type="entry name" value="REGUCALCIN"/>
    <property type="match status" value="1"/>
</dbReference>
<feature type="binding site" evidence="3">
    <location>
        <position position="167"/>
    </location>
    <ligand>
        <name>a divalent metal cation</name>
        <dbReference type="ChEBI" id="CHEBI:60240"/>
    </ligand>
</feature>
<dbReference type="PRINTS" id="PR01790">
    <property type="entry name" value="SMP30FAMILY"/>
</dbReference>
<feature type="binding site" evidence="3">
    <location>
        <position position="31"/>
    </location>
    <ligand>
        <name>a divalent metal cation</name>
        <dbReference type="ChEBI" id="CHEBI:60240"/>
    </ligand>
</feature>
<feature type="binding site" evidence="3">
    <location>
        <position position="115"/>
    </location>
    <ligand>
        <name>substrate</name>
    </ligand>
</feature>
<dbReference type="OrthoDB" id="9775406at2"/>
<proteinExistence type="inferred from homology"/>